<keyword evidence="2" id="KW-0472">Membrane</keyword>
<keyword evidence="4" id="KW-1185">Reference proteome</keyword>
<keyword evidence="2" id="KW-1133">Transmembrane helix</keyword>
<dbReference type="AlphaFoldDB" id="A0A3S4W8I1"/>
<dbReference type="PANTHER" id="PTHR30006">
    <property type="entry name" value="THIAMINE-BINDING PERIPLASMIC PROTEIN-RELATED"/>
    <property type="match status" value="1"/>
</dbReference>
<feature type="transmembrane region" description="Helical" evidence="2">
    <location>
        <begin position="25"/>
        <end position="46"/>
    </location>
</feature>
<keyword evidence="2" id="KW-0812">Transmembrane</keyword>
<name>A0A3S4W8I1_9ACTN</name>
<proteinExistence type="predicted"/>
<gene>
    <name evidence="3" type="ORF">NCTC13652_01483</name>
</gene>
<dbReference type="CDD" id="cd13544">
    <property type="entry name" value="PBP2_Fbp_like_1"/>
    <property type="match status" value="1"/>
</dbReference>
<dbReference type="GO" id="GO:0030976">
    <property type="term" value="F:thiamine pyrophosphate binding"/>
    <property type="evidence" value="ECO:0007669"/>
    <property type="project" value="TreeGrafter"/>
</dbReference>
<dbReference type="RefSeq" id="WP_071161726.1">
    <property type="nucleotide sequence ID" value="NZ_LR134473.1"/>
</dbReference>
<dbReference type="Proteomes" id="UP000277858">
    <property type="component" value="Chromosome"/>
</dbReference>
<keyword evidence="1" id="KW-0732">Signal</keyword>
<protein>
    <submittedName>
        <fullName evidence="3">2-aminoethylphosphonate ABC transporter substrate-binding protein</fullName>
    </submittedName>
</protein>
<dbReference type="GO" id="GO:0030975">
    <property type="term" value="F:thiamine binding"/>
    <property type="evidence" value="ECO:0007669"/>
    <property type="project" value="TreeGrafter"/>
</dbReference>
<dbReference type="OrthoDB" id="366726at2"/>
<evidence type="ECO:0000313" key="4">
    <source>
        <dbReference type="Proteomes" id="UP000277858"/>
    </source>
</evidence>
<dbReference type="STRING" id="1122997.GCA_000425285_01702"/>
<dbReference type="Gene3D" id="3.40.190.10">
    <property type="entry name" value="Periplasmic binding protein-like II"/>
    <property type="match status" value="2"/>
</dbReference>
<evidence type="ECO:0000256" key="1">
    <source>
        <dbReference type="ARBA" id="ARBA00022729"/>
    </source>
</evidence>
<evidence type="ECO:0000256" key="2">
    <source>
        <dbReference type="SAM" id="Phobius"/>
    </source>
</evidence>
<dbReference type="EMBL" id="LR134473">
    <property type="protein sequence ID" value="VEI03283.1"/>
    <property type="molecule type" value="Genomic_DNA"/>
</dbReference>
<accession>A0A3S4W8I1</accession>
<dbReference type="Pfam" id="PF13343">
    <property type="entry name" value="SBP_bac_6"/>
    <property type="match status" value="1"/>
</dbReference>
<dbReference type="PANTHER" id="PTHR30006:SF2">
    <property type="entry name" value="ABC TRANSPORTER SUBSTRATE-BINDING PROTEIN"/>
    <property type="match status" value="1"/>
</dbReference>
<dbReference type="GO" id="GO:0015888">
    <property type="term" value="P:thiamine transport"/>
    <property type="evidence" value="ECO:0007669"/>
    <property type="project" value="TreeGrafter"/>
</dbReference>
<dbReference type="SUPFAM" id="SSF53850">
    <property type="entry name" value="Periplasmic binding protein-like II"/>
    <property type="match status" value="1"/>
</dbReference>
<reference evidence="3 4" key="1">
    <citation type="submission" date="2018-12" db="EMBL/GenBank/DDBJ databases">
        <authorList>
            <consortium name="Pathogen Informatics"/>
        </authorList>
    </citation>
    <scope>NUCLEOTIDE SEQUENCE [LARGE SCALE GENOMIC DNA]</scope>
    <source>
        <strain evidence="3 4">NCTC13652</strain>
    </source>
</reference>
<sequence>MSAAADALGPVGRRGGPARRWRTRLAGLLILITVVGWAVVGVVGNARGSQLSVLCSSIDDICQEWADVFTAETGIRVTMTRRSAGEALTLISQPSHHFDVWHGGPSEAYATGTSRGLFVAYRPRGWSQVPAFARDKEGYWTGTYQGILGFCSDRSVLARNGLPVPMSWQDLLNPRYRGLISAPNPMFSGTGYTMVETQVARLGGEQAGMDWLRRLNSNVLQYTSSGLAPSGVVARGEVATAITFTQHCVKQIEQGHRDLVVSYPREGTGREIGAVAILRGTDHRSAWHLAAARRYEDFILSAKGQELGKRTHSRQLPARADLPSDQRLRLPADRRIVTLPLAEGAQRREHLTEQFREQVLG</sequence>
<organism evidence="3 4">
    <name type="scientific">Acidipropionibacterium jensenii</name>
    <dbReference type="NCBI Taxonomy" id="1749"/>
    <lineage>
        <taxon>Bacteria</taxon>
        <taxon>Bacillati</taxon>
        <taxon>Actinomycetota</taxon>
        <taxon>Actinomycetes</taxon>
        <taxon>Propionibacteriales</taxon>
        <taxon>Propionibacteriaceae</taxon>
        <taxon>Acidipropionibacterium</taxon>
    </lineage>
</organism>
<dbReference type="GO" id="GO:0030288">
    <property type="term" value="C:outer membrane-bounded periplasmic space"/>
    <property type="evidence" value="ECO:0007669"/>
    <property type="project" value="TreeGrafter"/>
</dbReference>
<evidence type="ECO:0000313" key="3">
    <source>
        <dbReference type="EMBL" id="VEI03283.1"/>
    </source>
</evidence>